<name>A0ABQ0B8J6_9FIRM</name>
<reference evidence="1 2" key="1">
    <citation type="submission" date="2024-04" db="EMBL/GenBank/DDBJ databases">
        <title>Defined microbial consortia suppress multidrug-resistant proinflammatory Enterobacteriaceae via ecological control.</title>
        <authorList>
            <person name="Furuichi M."/>
            <person name="Kawaguchi T."/>
            <person name="Pust M."/>
            <person name="Yasuma K."/>
            <person name="Plichta D."/>
            <person name="Hasegawa N."/>
            <person name="Ohya T."/>
            <person name="Bhattarai S."/>
            <person name="Sasajima S."/>
            <person name="Aoto Y."/>
            <person name="Tuganbaev T."/>
            <person name="Yaginuma M."/>
            <person name="Ueda M."/>
            <person name="Okahashi N."/>
            <person name="Amafuji K."/>
            <person name="Kiridooshi Y."/>
            <person name="Sugita K."/>
            <person name="Strazar M."/>
            <person name="Skelly A."/>
            <person name="Suda W."/>
            <person name="Hattori M."/>
            <person name="Nakamoto N."/>
            <person name="Caballero S."/>
            <person name="Norman J."/>
            <person name="Olle B."/>
            <person name="Tanoue T."/>
            <person name="Arita M."/>
            <person name="Bucci V."/>
            <person name="Atarashi K."/>
            <person name="Xavier R."/>
            <person name="Honda K."/>
        </authorList>
    </citation>
    <scope>NUCLEOTIDE SEQUENCE [LARGE SCALE GENOMIC DNA]</scope>
    <source>
        <strain evidence="2">k04-0078-D8-1</strain>
    </source>
</reference>
<protein>
    <submittedName>
        <fullName evidence="1">Uncharacterized protein</fullName>
    </submittedName>
</protein>
<dbReference type="EMBL" id="BAABYW010000001">
    <property type="protein sequence ID" value="GAA6407780.1"/>
    <property type="molecule type" value="Genomic_DNA"/>
</dbReference>
<sequence length="66" mass="7447">MAKGDFAWIFACNCEGTEQLLSFIIVFLAKLCNEKENSLRGLGKTGIMLRKENYGKREHRGSEVHG</sequence>
<dbReference type="Proteomes" id="UP001600943">
    <property type="component" value="Unassembled WGS sequence"/>
</dbReference>
<evidence type="ECO:0000313" key="2">
    <source>
        <dbReference type="Proteomes" id="UP001600943"/>
    </source>
</evidence>
<proteinExistence type="predicted"/>
<accession>A0ABQ0B8J6</accession>
<gene>
    <name evidence="1" type="ORF">K040078D81_18970</name>
</gene>
<keyword evidence="2" id="KW-1185">Reference proteome</keyword>
<evidence type="ECO:0000313" key="1">
    <source>
        <dbReference type="EMBL" id="GAA6407780.1"/>
    </source>
</evidence>
<organism evidence="1 2">
    <name type="scientific">Blautia hominis</name>
    <dbReference type="NCBI Taxonomy" id="2025493"/>
    <lineage>
        <taxon>Bacteria</taxon>
        <taxon>Bacillati</taxon>
        <taxon>Bacillota</taxon>
        <taxon>Clostridia</taxon>
        <taxon>Lachnospirales</taxon>
        <taxon>Lachnospiraceae</taxon>
        <taxon>Blautia</taxon>
    </lineage>
</organism>
<comment type="caution">
    <text evidence="1">The sequence shown here is derived from an EMBL/GenBank/DDBJ whole genome shotgun (WGS) entry which is preliminary data.</text>
</comment>